<dbReference type="RefSeq" id="WP_264280451.1">
    <property type="nucleotide sequence ID" value="NZ_CP107006.1"/>
</dbReference>
<reference evidence="1" key="1">
    <citation type="submission" date="2022-10" db="EMBL/GenBank/DDBJ databases">
        <title>Chitinophaga sp. nov., isolated from soil.</title>
        <authorList>
            <person name="Jeon C.O."/>
        </authorList>
    </citation>
    <scope>NUCLEOTIDE SEQUENCE</scope>
    <source>
        <strain evidence="1">R8</strain>
    </source>
</reference>
<sequence>MDYDSQFTLLQSDWAKECTVLPPFISAYKADVMEQFEGQIASAKIALARLS</sequence>
<gene>
    <name evidence="1" type="ORF">MKQ68_18755</name>
</gene>
<evidence type="ECO:0000313" key="1">
    <source>
        <dbReference type="EMBL" id="UYQ92132.1"/>
    </source>
</evidence>
<name>A0ABY6J1V2_9BACT</name>
<protein>
    <submittedName>
        <fullName evidence="1">Uncharacterized protein</fullName>
    </submittedName>
</protein>
<proteinExistence type="predicted"/>
<dbReference type="Proteomes" id="UP001162741">
    <property type="component" value="Chromosome"/>
</dbReference>
<organism evidence="1 2">
    <name type="scientific">Chitinophaga horti</name>
    <dbReference type="NCBI Taxonomy" id="2920382"/>
    <lineage>
        <taxon>Bacteria</taxon>
        <taxon>Pseudomonadati</taxon>
        <taxon>Bacteroidota</taxon>
        <taxon>Chitinophagia</taxon>
        <taxon>Chitinophagales</taxon>
        <taxon>Chitinophagaceae</taxon>
        <taxon>Chitinophaga</taxon>
    </lineage>
</organism>
<keyword evidence="2" id="KW-1185">Reference proteome</keyword>
<evidence type="ECO:0000313" key="2">
    <source>
        <dbReference type="Proteomes" id="UP001162741"/>
    </source>
</evidence>
<dbReference type="EMBL" id="CP107006">
    <property type="protein sequence ID" value="UYQ92132.1"/>
    <property type="molecule type" value="Genomic_DNA"/>
</dbReference>
<accession>A0ABY6J1V2</accession>